<keyword evidence="12 17" id="KW-0520">NAD</keyword>
<evidence type="ECO:0000313" key="20">
    <source>
        <dbReference type="EMBL" id="UBI43117.1"/>
    </source>
</evidence>
<feature type="transmembrane region" description="Helical" evidence="17">
    <location>
        <begin position="278"/>
        <end position="301"/>
    </location>
</feature>
<dbReference type="GO" id="GO:0015990">
    <property type="term" value="P:electron transport coupled proton transport"/>
    <property type="evidence" value="ECO:0007669"/>
    <property type="project" value="TreeGrafter"/>
</dbReference>
<evidence type="ECO:0000256" key="10">
    <source>
        <dbReference type="ARBA" id="ARBA00022982"/>
    </source>
</evidence>
<evidence type="ECO:0000256" key="2">
    <source>
        <dbReference type="ARBA" id="ARBA00004225"/>
    </source>
</evidence>
<evidence type="ECO:0000256" key="7">
    <source>
        <dbReference type="ARBA" id="ARBA00022660"/>
    </source>
</evidence>
<keyword evidence="13 17" id="KW-0830">Ubiquinone</keyword>
<evidence type="ECO:0000256" key="9">
    <source>
        <dbReference type="ARBA" id="ARBA00022967"/>
    </source>
</evidence>
<keyword evidence="9" id="KW-1278">Translocase</keyword>
<keyword evidence="11 17" id="KW-1133">Transmembrane helix</keyword>
<geneLocation type="mitochondrion" evidence="20"/>
<evidence type="ECO:0000259" key="19">
    <source>
        <dbReference type="Pfam" id="PF01059"/>
    </source>
</evidence>
<organism evidence="20">
    <name type="scientific">Proisotoma minuta</name>
    <dbReference type="NCBI Taxonomy" id="301521"/>
    <lineage>
        <taxon>Eukaryota</taxon>
        <taxon>Metazoa</taxon>
        <taxon>Ecdysozoa</taxon>
        <taxon>Arthropoda</taxon>
        <taxon>Hexapoda</taxon>
        <taxon>Collembola</taxon>
        <taxon>Entomobryomorpha</taxon>
        <taxon>Isotomoidea</taxon>
        <taxon>Isotomidae</taxon>
        <taxon>Proisotominae</taxon>
        <taxon>Proisotoma</taxon>
    </lineage>
</organism>
<dbReference type="GO" id="GO:0008137">
    <property type="term" value="F:NADH dehydrogenase (ubiquinone) activity"/>
    <property type="evidence" value="ECO:0007669"/>
    <property type="project" value="UniProtKB-UniRule"/>
</dbReference>
<feature type="transmembrane region" description="Helical" evidence="17">
    <location>
        <begin position="112"/>
        <end position="132"/>
    </location>
</feature>
<evidence type="ECO:0000256" key="3">
    <source>
        <dbReference type="ARBA" id="ARBA00009025"/>
    </source>
</evidence>
<comment type="function">
    <text evidence="17">Core subunit of the mitochondrial membrane respiratory chain NADH dehydrogenase (Complex I) which catalyzes electron transfer from NADH through the respiratory chain, using ubiquinone as an electron acceptor. Essential for the catalytic activity and assembly of complex I.</text>
</comment>
<feature type="transmembrane region" description="Helical" evidence="17">
    <location>
        <begin position="340"/>
        <end position="365"/>
    </location>
</feature>
<feature type="transmembrane region" description="Helical" evidence="17">
    <location>
        <begin position="144"/>
        <end position="173"/>
    </location>
</feature>
<keyword evidence="10 17" id="KW-0249">Electron transport</keyword>
<dbReference type="EMBL" id="MW874475">
    <property type="protein sequence ID" value="UBI43117.1"/>
    <property type="molecule type" value="Genomic_DNA"/>
</dbReference>
<dbReference type="InterPro" id="IPR000260">
    <property type="entry name" value="NADH4_N"/>
</dbReference>
<sequence>MVGLFFMGVSGLIILWGLKKEVVYFFVGLSSLMIFILVSFYSSGYYMVGGGAYVDSVGVGLVILSLWVGLLMLFSSYKILRLIEGSDYFLFMVYFLMLILVLTFLAGDYLGFYFLFEVSLIPTLIIIMGWGYQPERLQAGVYFIFYTLAASLPLLLSLNYFLLVGGSLSFVYWGVSCVSLGHSSQLGFILLISMLAFLVKLPMYFTHLWLPKAHVEAPVAGSMILAGVLLKLGGYGLMRMFLVTGGLVSGLSSYFTGLSLMGMVYIGFICCRLNDFKALVAYSSVAHMGMVICGVMNVYYWGFNGCFMMMVAHGVASSGLFCVVNMYYERLGSRSFYINKGLMLVFPIFSLLMFLLAAANIAAPPTINLMSEIFLMASILSFDKIMLLVLPAGSFLGVVFTVYMFSYSQHGRGYLLTYGFVTSNYREFHTLVLHIFPLNLLILNSGVFITV</sequence>
<feature type="transmembrane region" description="Helical" evidence="17">
    <location>
        <begin position="22"/>
        <end position="41"/>
    </location>
</feature>
<evidence type="ECO:0000256" key="1">
    <source>
        <dbReference type="ARBA" id="ARBA00003257"/>
    </source>
</evidence>
<feature type="transmembrane region" description="Helical" evidence="17">
    <location>
        <begin position="385"/>
        <end position="407"/>
    </location>
</feature>
<dbReference type="PANTHER" id="PTHR43507:SF20">
    <property type="entry name" value="NADH-UBIQUINONE OXIDOREDUCTASE CHAIN 4"/>
    <property type="match status" value="1"/>
</dbReference>
<comment type="subcellular location">
    <subcellularLocation>
        <location evidence="2 17">Mitochondrion membrane</location>
        <topology evidence="2 17">Multi-pass membrane protein</topology>
    </subcellularLocation>
</comment>
<dbReference type="Pfam" id="PF00361">
    <property type="entry name" value="Proton_antipo_M"/>
    <property type="match status" value="1"/>
</dbReference>
<feature type="domain" description="NADH:ubiquinone oxidoreductase chain 4 N-terminal" evidence="19">
    <location>
        <begin position="4"/>
        <end position="103"/>
    </location>
</feature>
<gene>
    <name evidence="20" type="primary">nad4</name>
</gene>
<feature type="transmembrane region" description="Helical" evidence="17">
    <location>
        <begin position="217"/>
        <end position="238"/>
    </location>
</feature>
<dbReference type="GO" id="GO:0048039">
    <property type="term" value="F:ubiquinone binding"/>
    <property type="evidence" value="ECO:0007669"/>
    <property type="project" value="TreeGrafter"/>
</dbReference>
<dbReference type="PRINTS" id="PR01437">
    <property type="entry name" value="NUOXDRDTASE4"/>
</dbReference>
<keyword evidence="6 17" id="KW-0813">Transport</keyword>
<feature type="transmembrane region" description="Helical" evidence="17">
    <location>
        <begin position="428"/>
        <end position="449"/>
    </location>
</feature>
<evidence type="ECO:0000256" key="14">
    <source>
        <dbReference type="ARBA" id="ARBA00023128"/>
    </source>
</evidence>
<evidence type="ECO:0000256" key="13">
    <source>
        <dbReference type="ARBA" id="ARBA00023075"/>
    </source>
</evidence>
<keyword evidence="14 17" id="KW-0496">Mitochondrion</keyword>
<name>A0A8K1HI54_9HEXA</name>
<dbReference type="InterPro" id="IPR003918">
    <property type="entry name" value="NADH_UbQ_OxRdtase"/>
</dbReference>
<feature type="domain" description="NADH:quinone oxidoreductase/Mrp antiporter transmembrane" evidence="18">
    <location>
        <begin position="106"/>
        <end position="394"/>
    </location>
</feature>
<dbReference type="GO" id="GO:0031966">
    <property type="term" value="C:mitochondrial membrane"/>
    <property type="evidence" value="ECO:0007669"/>
    <property type="project" value="UniProtKB-SubCell"/>
</dbReference>
<keyword evidence="8 17" id="KW-0812">Transmembrane</keyword>
<feature type="transmembrane region" description="Helical" evidence="17">
    <location>
        <begin position="88"/>
        <end position="106"/>
    </location>
</feature>
<evidence type="ECO:0000256" key="15">
    <source>
        <dbReference type="ARBA" id="ARBA00023136"/>
    </source>
</evidence>
<feature type="transmembrane region" description="Helical" evidence="17">
    <location>
        <begin position="53"/>
        <end position="76"/>
    </location>
</feature>
<comment type="function">
    <text evidence="1">Core subunit of the mitochondrial membrane respiratory chain NADH dehydrogenase (Complex I) that is believed to belong to the minimal assembly required for catalysis. Complex I functions in the transfer of electrons from NADH to the respiratory chain. The immediate electron acceptor for the enzyme is believed to be ubiquinone.</text>
</comment>
<evidence type="ECO:0000256" key="4">
    <source>
        <dbReference type="ARBA" id="ARBA00012944"/>
    </source>
</evidence>
<accession>A0A8K1HI54</accession>
<comment type="catalytic activity">
    <reaction evidence="16 17">
        <text>a ubiquinone + NADH + 5 H(+)(in) = a ubiquinol + NAD(+) + 4 H(+)(out)</text>
        <dbReference type="Rhea" id="RHEA:29091"/>
        <dbReference type="Rhea" id="RHEA-COMP:9565"/>
        <dbReference type="Rhea" id="RHEA-COMP:9566"/>
        <dbReference type="ChEBI" id="CHEBI:15378"/>
        <dbReference type="ChEBI" id="CHEBI:16389"/>
        <dbReference type="ChEBI" id="CHEBI:17976"/>
        <dbReference type="ChEBI" id="CHEBI:57540"/>
        <dbReference type="ChEBI" id="CHEBI:57945"/>
        <dbReference type="EC" id="7.1.1.2"/>
    </reaction>
</comment>
<evidence type="ECO:0000256" key="6">
    <source>
        <dbReference type="ARBA" id="ARBA00022448"/>
    </source>
</evidence>
<keyword evidence="7 17" id="KW-0679">Respiratory chain</keyword>
<evidence type="ECO:0000256" key="16">
    <source>
        <dbReference type="ARBA" id="ARBA00049551"/>
    </source>
</evidence>
<dbReference type="InterPro" id="IPR001750">
    <property type="entry name" value="ND/Mrp_TM"/>
</dbReference>
<dbReference type="Pfam" id="PF01059">
    <property type="entry name" value="Oxidored_q5_N"/>
    <property type="match status" value="1"/>
</dbReference>
<evidence type="ECO:0000256" key="17">
    <source>
        <dbReference type="RuleBase" id="RU003297"/>
    </source>
</evidence>
<dbReference type="EC" id="7.1.1.2" evidence="4 17"/>
<evidence type="ECO:0000256" key="8">
    <source>
        <dbReference type="ARBA" id="ARBA00022692"/>
    </source>
</evidence>
<feature type="transmembrane region" description="Helical" evidence="17">
    <location>
        <begin position="185"/>
        <end position="205"/>
    </location>
</feature>
<comment type="similarity">
    <text evidence="3 17">Belongs to the complex I subunit 4 family.</text>
</comment>
<evidence type="ECO:0000256" key="12">
    <source>
        <dbReference type="ARBA" id="ARBA00023027"/>
    </source>
</evidence>
<reference evidence="20" key="1">
    <citation type="submission" date="2021-04" db="EMBL/GenBank/DDBJ databases">
        <title>The complete mitochondrial genome of Proisotoma minuta (Collembola: Proisotominae).</title>
        <authorList>
            <person name="Meng W."/>
            <person name="Lian M.X."/>
        </authorList>
    </citation>
    <scope>NUCLEOTIDE SEQUENCE</scope>
</reference>
<dbReference type="PANTHER" id="PTHR43507">
    <property type="entry name" value="NADH-UBIQUINONE OXIDOREDUCTASE CHAIN 4"/>
    <property type="match status" value="1"/>
</dbReference>
<dbReference type="GO" id="GO:0003954">
    <property type="term" value="F:NADH dehydrogenase activity"/>
    <property type="evidence" value="ECO:0007669"/>
    <property type="project" value="TreeGrafter"/>
</dbReference>
<feature type="transmembrane region" description="Helical" evidence="17">
    <location>
        <begin position="250"/>
        <end position="271"/>
    </location>
</feature>
<keyword evidence="15 17" id="KW-0472">Membrane</keyword>
<proteinExistence type="inferred from homology"/>
<dbReference type="GO" id="GO:0042773">
    <property type="term" value="P:ATP synthesis coupled electron transport"/>
    <property type="evidence" value="ECO:0007669"/>
    <property type="project" value="InterPro"/>
</dbReference>
<dbReference type="AlphaFoldDB" id="A0A8K1HI54"/>
<evidence type="ECO:0000259" key="18">
    <source>
        <dbReference type="Pfam" id="PF00361"/>
    </source>
</evidence>
<evidence type="ECO:0000256" key="11">
    <source>
        <dbReference type="ARBA" id="ARBA00022989"/>
    </source>
</evidence>
<evidence type="ECO:0000256" key="5">
    <source>
        <dbReference type="ARBA" id="ARBA00021006"/>
    </source>
</evidence>
<feature type="transmembrane region" description="Helical" evidence="17">
    <location>
        <begin position="307"/>
        <end position="328"/>
    </location>
</feature>
<protein>
    <recommendedName>
        <fullName evidence="5 17">NADH-ubiquinone oxidoreductase chain 4</fullName>
        <ecNumber evidence="4 17">7.1.1.2</ecNumber>
    </recommendedName>
</protein>